<dbReference type="PROSITE" id="PS01010">
    <property type="entry name" value="CRISP_2"/>
    <property type="match status" value="2"/>
</dbReference>
<feature type="domain" description="SCP" evidence="2">
    <location>
        <begin position="322"/>
        <end position="480"/>
    </location>
</feature>
<dbReference type="EMBL" id="BMAV01020995">
    <property type="protein sequence ID" value="GFY74843.1"/>
    <property type="molecule type" value="Genomic_DNA"/>
</dbReference>
<sequence>MQMTKYHIQVAVVVLFVVSATCDTSCKYEKFSPNHTACKGPNKSCKILEKGVTDKEKNTIVKWHNTYRNKIATGMEKSLGGMPGAADMMEMVWDDELAYIAQKHADQCEFDHDCNACRKVERFHVGQNLKLDMSHKKPEKTDWKRMVKKFYGEIEIFDKNSIEHYHFSTYGHFTQVVWATTWRIGCGKAMYMENNRYSLFLVCNYGPAGNVADKEMYEKGKSCSKCPEKTCCGDSCEKQKVTSKYKGLCSKFDSCSLLSFCKISNCWLKMSKYHVQAAIAVLLISFASCDAFCKYLKFSPIHSYCNPPNPECSLLDTEVTDEDKDDVIRAHNEYRDKVATGQESAAGGMPTAANMMEMVWDDELASIAQKHAEQCKFRHDCYACRQVDRFMVGQNIYMAMSWGYPDKSYWRPMVKAFYDEIEQFDKSYIEPFVFGSYGHFTQVVWATSWRVGCGKAVFKDKKWYKTYLVCNYGPAGNMMGGEMYKEGETCSECPSNTCCGASCAQYGIQSDYEGLCKVIDEDNFSK</sequence>
<dbReference type="InterPro" id="IPR001283">
    <property type="entry name" value="CRISP-related"/>
</dbReference>
<feature type="chain" id="PRO_5036473753" description="SCP domain-containing protein" evidence="1">
    <location>
        <begin position="23"/>
        <end position="526"/>
    </location>
</feature>
<feature type="domain" description="SCP" evidence="2">
    <location>
        <begin position="55"/>
        <end position="213"/>
    </location>
</feature>
<evidence type="ECO:0000313" key="4">
    <source>
        <dbReference type="Proteomes" id="UP000886998"/>
    </source>
</evidence>
<protein>
    <recommendedName>
        <fullName evidence="2">SCP domain-containing protein</fullName>
    </recommendedName>
</protein>
<evidence type="ECO:0000256" key="1">
    <source>
        <dbReference type="SAM" id="SignalP"/>
    </source>
</evidence>
<dbReference type="PRINTS" id="PR00838">
    <property type="entry name" value="V5ALLERGEN"/>
</dbReference>
<organism evidence="3 4">
    <name type="scientific">Trichonephila inaurata madagascariensis</name>
    <dbReference type="NCBI Taxonomy" id="2747483"/>
    <lineage>
        <taxon>Eukaryota</taxon>
        <taxon>Metazoa</taxon>
        <taxon>Ecdysozoa</taxon>
        <taxon>Arthropoda</taxon>
        <taxon>Chelicerata</taxon>
        <taxon>Arachnida</taxon>
        <taxon>Araneae</taxon>
        <taxon>Araneomorphae</taxon>
        <taxon>Entelegynae</taxon>
        <taxon>Araneoidea</taxon>
        <taxon>Nephilidae</taxon>
        <taxon>Trichonephila</taxon>
        <taxon>Trichonephila inaurata</taxon>
    </lineage>
</organism>
<dbReference type="Proteomes" id="UP000886998">
    <property type="component" value="Unassembled WGS sequence"/>
</dbReference>
<dbReference type="SUPFAM" id="SSF55797">
    <property type="entry name" value="PR-1-like"/>
    <property type="match status" value="2"/>
</dbReference>
<dbReference type="InterPro" id="IPR014044">
    <property type="entry name" value="CAP_dom"/>
</dbReference>
<keyword evidence="1" id="KW-0732">Signal</keyword>
<dbReference type="PROSITE" id="PS01009">
    <property type="entry name" value="CRISP_1"/>
    <property type="match status" value="2"/>
</dbReference>
<dbReference type="PRINTS" id="PR00837">
    <property type="entry name" value="V5TPXLIKE"/>
</dbReference>
<keyword evidence="4" id="KW-1185">Reference proteome</keyword>
<dbReference type="PANTHER" id="PTHR10334">
    <property type="entry name" value="CYSTEINE-RICH SECRETORY PROTEIN-RELATED"/>
    <property type="match status" value="1"/>
</dbReference>
<dbReference type="GO" id="GO:0005576">
    <property type="term" value="C:extracellular region"/>
    <property type="evidence" value="ECO:0007669"/>
    <property type="project" value="InterPro"/>
</dbReference>
<dbReference type="SMART" id="SM00198">
    <property type="entry name" value="SCP"/>
    <property type="match status" value="2"/>
</dbReference>
<dbReference type="OrthoDB" id="414826at2759"/>
<dbReference type="InterPro" id="IPR002413">
    <property type="entry name" value="V5_allergen-like"/>
</dbReference>
<comment type="caution">
    <text evidence="3">The sequence shown here is derived from an EMBL/GenBank/DDBJ whole genome shotgun (WGS) entry which is preliminary data.</text>
</comment>
<accession>A0A8X6YM11</accession>
<feature type="signal peptide" evidence="1">
    <location>
        <begin position="1"/>
        <end position="22"/>
    </location>
</feature>
<dbReference type="Pfam" id="PF00188">
    <property type="entry name" value="CAP"/>
    <property type="match status" value="2"/>
</dbReference>
<gene>
    <name evidence="3" type="ORF">TNIN_60441</name>
</gene>
<dbReference type="CDD" id="cd05380">
    <property type="entry name" value="CAP_euk"/>
    <property type="match status" value="2"/>
</dbReference>
<proteinExistence type="predicted"/>
<evidence type="ECO:0000313" key="3">
    <source>
        <dbReference type="EMBL" id="GFY74843.1"/>
    </source>
</evidence>
<evidence type="ECO:0000259" key="2">
    <source>
        <dbReference type="SMART" id="SM00198"/>
    </source>
</evidence>
<dbReference type="Gene3D" id="3.40.33.10">
    <property type="entry name" value="CAP"/>
    <property type="match status" value="2"/>
</dbReference>
<dbReference type="AlphaFoldDB" id="A0A8X6YM11"/>
<reference evidence="3" key="1">
    <citation type="submission" date="2020-08" db="EMBL/GenBank/DDBJ databases">
        <title>Multicomponent nature underlies the extraordinary mechanical properties of spider dragline silk.</title>
        <authorList>
            <person name="Kono N."/>
            <person name="Nakamura H."/>
            <person name="Mori M."/>
            <person name="Yoshida Y."/>
            <person name="Ohtoshi R."/>
            <person name="Malay A.D."/>
            <person name="Moran D.A.P."/>
            <person name="Tomita M."/>
            <person name="Numata K."/>
            <person name="Arakawa K."/>
        </authorList>
    </citation>
    <scope>NUCLEOTIDE SEQUENCE</scope>
</reference>
<name>A0A8X6YM11_9ARAC</name>
<dbReference type="InterPro" id="IPR035940">
    <property type="entry name" value="CAP_sf"/>
</dbReference>
<dbReference type="InterPro" id="IPR018244">
    <property type="entry name" value="Allrgn_V5/Tpx1_CS"/>
</dbReference>